<protein>
    <submittedName>
        <fullName evidence="2">Uncharacterized protein</fullName>
    </submittedName>
</protein>
<feature type="region of interest" description="Disordered" evidence="1">
    <location>
        <begin position="33"/>
        <end position="58"/>
    </location>
</feature>
<dbReference type="AlphaFoldDB" id="A0A6F8Y131"/>
<evidence type="ECO:0000256" key="1">
    <source>
        <dbReference type="SAM" id="MobiDB-lite"/>
    </source>
</evidence>
<proteinExistence type="predicted"/>
<evidence type="ECO:0000313" key="3">
    <source>
        <dbReference type="Proteomes" id="UP000502508"/>
    </source>
</evidence>
<dbReference type="EMBL" id="AP022870">
    <property type="protein sequence ID" value="BCB79770.1"/>
    <property type="molecule type" value="Genomic_DNA"/>
</dbReference>
<keyword evidence="3" id="KW-1185">Reference proteome</keyword>
<dbReference type="Proteomes" id="UP000502508">
    <property type="component" value="Chromosome"/>
</dbReference>
<organism evidence="2 3">
    <name type="scientific">Phytohabitans flavus</name>
    <dbReference type="NCBI Taxonomy" id="1076124"/>
    <lineage>
        <taxon>Bacteria</taxon>
        <taxon>Bacillati</taxon>
        <taxon>Actinomycetota</taxon>
        <taxon>Actinomycetes</taxon>
        <taxon>Micromonosporales</taxon>
        <taxon>Micromonosporaceae</taxon>
    </lineage>
</organism>
<sequence length="257" mass="27590">MGGDPLAEPLRQVAAVLHRDSFEGIRRASRQLVDPGDGGVRVEPVALGEAPPVPRPQGGHPVLTADAHRHPELRRVHVVVRERAGEVVQRREPDLPPGQQQGVVLRVGVGARDDPVERECVQEPPDLFAGRALVGYLGPQQADDLLGARSALALVLDHGRDAERLAQVFLVPAGDRAVRPAKPVVAVDDDDPFTIEGGHVRRGSLQAKVADGRETQMLIEVMVVEAGNGRLEDVRGRHRAPGRAPPARGWVVVQSGL</sequence>
<dbReference type="KEGG" id="pfla:Pflav_061800"/>
<reference evidence="2 3" key="1">
    <citation type="submission" date="2020-03" db="EMBL/GenBank/DDBJ databases">
        <title>Whole genome shotgun sequence of Phytohabitans flavus NBRC 107702.</title>
        <authorList>
            <person name="Komaki H."/>
            <person name="Tamura T."/>
        </authorList>
    </citation>
    <scope>NUCLEOTIDE SEQUENCE [LARGE SCALE GENOMIC DNA]</scope>
    <source>
        <strain evidence="2 3">NBRC 107702</strain>
    </source>
</reference>
<evidence type="ECO:0000313" key="2">
    <source>
        <dbReference type="EMBL" id="BCB79770.1"/>
    </source>
</evidence>
<name>A0A6F8Y131_9ACTN</name>
<accession>A0A6F8Y131</accession>
<reference evidence="2 3" key="2">
    <citation type="submission" date="2020-03" db="EMBL/GenBank/DDBJ databases">
        <authorList>
            <person name="Ichikawa N."/>
            <person name="Kimura A."/>
            <person name="Kitahashi Y."/>
            <person name="Uohara A."/>
        </authorList>
    </citation>
    <scope>NUCLEOTIDE SEQUENCE [LARGE SCALE GENOMIC DNA]</scope>
    <source>
        <strain evidence="2 3">NBRC 107702</strain>
    </source>
</reference>
<gene>
    <name evidence="2" type="ORF">Pflav_061800</name>
</gene>